<dbReference type="Proteomes" id="UP000295361">
    <property type="component" value="Unassembled WGS sequence"/>
</dbReference>
<dbReference type="RefSeq" id="WP_133702844.1">
    <property type="nucleotide sequence ID" value="NZ_SNXS01000006.1"/>
</dbReference>
<name>A0A4R6QJ09_9BURK</name>
<reference evidence="1 2" key="1">
    <citation type="submission" date="2019-03" db="EMBL/GenBank/DDBJ databases">
        <title>Genomic Encyclopedia of Type Strains, Phase IV (KMG-IV): sequencing the most valuable type-strain genomes for metagenomic binning, comparative biology and taxonomic classification.</title>
        <authorList>
            <person name="Goeker M."/>
        </authorList>
    </citation>
    <scope>NUCLEOTIDE SEQUENCE [LARGE SCALE GENOMIC DNA]</scope>
    <source>
        <strain evidence="1 2">DSM 16998</strain>
    </source>
</reference>
<accession>A0A4R6QJ09</accession>
<keyword evidence="2" id="KW-1185">Reference proteome</keyword>
<comment type="caution">
    <text evidence="1">The sequence shown here is derived from an EMBL/GenBank/DDBJ whole genome shotgun (WGS) entry which is preliminary data.</text>
</comment>
<gene>
    <name evidence="1" type="ORF">DES47_106118</name>
</gene>
<evidence type="ECO:0000313" key="1">
    <source>
        <dbReference type="EMBL" id="TDP62823.1"/>
    </source>
</evidence>
<evidence type="ECO:0000313" key="2">
    <source>
        <dbReference type="Proteomes" id="UP000295361"/>
    </source>
</evidence>
<organism evidence="1 2">
    <name type="scientific">Roseateles toxinivorans</name>
    <dbReference type="NCBI Taxonomy" id="270368"/>
    <lineage>
        <taxon>Bacteria</taxon>
        <taxon>Pseudomonadati</taxon>
        <taxon>Pseudomonadota</taxon>
        <taxon>Betaproteobacteria</taxon>
        <taxon>Burkholderiales</taxon>
        <taxon>Sphaerotilaceae</taxon>
        <taxon>Roseateles</taxon>
    </lineage>
</organism>
<proteinExistence type="predicted"/>
<dbReference type="EMBL" id="SNXS01000006">
    <property type="protein sequence ID" value="TDP62823.1"/>
    <property type="molecule type" value="Genomic_DNA"/>
</dbReference>
<dbReference type="InParanoid" id="A0A4R6QJ09"/>
<dbReference type="AlphaFoldDB" id="A0A4R6QJ09"/>
<protein>
    <submittedName>
        <fullName evidence="1">Uncharacterized protein</fullName>
    </submittedName>
</protein>
<sequence>MKTIDEMLSLKLLTPDQHADIGAWVAHARTPEAIMQMPAPLWRSLELASVLMNFDADLQQPPSFDHE</sequence>
<dbReference type="OrthoDB" id="8908248at2"/>